<comment type="caution">
    <text evidence="1">The sequence shown here is derived from an EMBL/GenBank/DDBJ whole genome shotgun (WGS) entry which is preliminary data.</text>
</comment>
<keyword evidence="2" id="KW-1185">Reference proteome</keyword>
<dbReference type="RefSeq" id="WP_263853783.1">
    <property type="nucleotide sequence ID" value="NZ_JBHSSO010000015.1"/>
</dbReference>
<dbReference type="Proteomes" id="UP001596258">
    <property type="component" value="Unassembled WGS sequence"/>
</dbReference>
<accession>A0ABW1U864</accession>
<reference evidence="2" key="1">
    <citation type="journal article" date="2019" name="Int. J. Syst. Evol. Microbiol.">
        <title>The Global Catalogue of Microorganisms (GCM) 10K type strain sequencing project: providing services to taxonomists for standard genome sequencing and annotation.</title>
        <authorList>
            <consortium name="The Broad Institute Genomics Platform"/>
            <consortium name="The Broad Institute Genome Sequencing Center for Infectious Disease"/>
            <person name="Wu L."/>
            <person name="Ma J."/>
        </authorList>
    </citation>
    <scope>NUCLEOTIDE SEQUENCE [LARGE SCALE GENOMIC DNA]</scope>
    <source>
        <strain evidence="2">CCM 8893</strain>
    </source>
</reference>
<gene>
    <name evidence="1" type="ORF">ACFP1M_05230</name>
</gene>
<protein>
    <submittedName>
        <fullName evidence="1">Uncharacterized protein</fullName>
    </submittedName>
</protein>
<dbReference type="EMBL" id="JBHSSO010000015">
    <property type="protein sequence ID" value="MFC6289605.1"/>
    <property type="molecule type" value="Genomic_DNA"/>
</dbReference>
<proteinExistence type="predicted"/>
<sequence>MYKHLIAYSLYPGGAYAYHFATADLTGKTVGEAIARLGQHE</sequence>
<organism evidence="1 2">
    <name type="scientific">Levilactobacillus angrenensis</name>
    <dbReference type="NCBI Taxonomy" id="2486020"/>
    <lineage>
        <taxon>Bacteria</taxon>
        <taxon>Bacillati</taxon>
        <taxon>Bacillota</taxon>
        <taxon>Bacilli</taxon>
        <taxon>Lactobacillales</taxon>
        <taxon>Lactobacillaceae</taxon>
        <taxon>Levilactobacillus</taxon>
    </lineage>
</organism>
<name>A0ABW1U864_9LACO</name>
<evidence type="ECO:0000313" key="2">
    <source>
        <dbReference type="Proteomes" id="UP001596258"/>
    </source>
</evidence>
<evidence type="ECO:0000313" key="1">
    <source>
        <dbReference type="EMBL" id="MFC6289605.1"/>
    </source>
</evidence>